<evidence type="ECO:0000259" key="2">
    <source>
        <dbReference type="Pfam" id="PF13478"/>
    </source>
</evidence>
<dbReference type="PANTHER" id="PTHR30388">
    <property type="entry name" value="ALDEHYDE OXIDOREDUCTASE MOLYBDENUM COFACTOR ASSEMBLY PROTEIN"/>
    <property type="match status" value="1"/>
</dbReference>
<dbReference type="InterPro" id="IPR027051">
    <property type="entry name" value="XdhC_Rossmann_dom"/>
</dbReference>
<dbReference type="EMBL" id="JABBCQ020000017">
    <property type="protein sequence ID" value="MBI1626332.1"/>
    <property type="molecule type" value="Genomic_DNA"/>
</dbReference>
<dbReference type="RefSeq" id="WP_198461656.1">
    <property type="nucleotide sequence ID" value="NZ_JABBCQ020000017.1"/>
</dbReference>
<feature type="domain" description="XdhC- CoxI" evidence="1">
    <location>
        <begin position="15"/>
        <end position="68"/>
    </location>
</feature>
<dbReference type="SUPFAM" id="SSF51735">
    <property type="entry name" value="NAD(P)-binding Rossmann-fold domains"/>
    <property type="match status" value="1"/>
</dbReference>
<protein>
    <submittedName>
        <fullName evidence="3">Xanthine dehydrogenase accessory protein XdhC</fullName>
    </submittedName>
</protein>
<name>A0A843BAX7_9BURK</name>
<dbReference type="Pfam" id="PF13478">
    <property type="entry name" value="XdhC_C"/>
    <property type="match status" value="1"/>
</dbReference>
<accession>A0A843BAX7</accession>
<dbReference type="InterPro" id="IPR052698">
    <property type="entry name" value="MoCofactor_Util/Proc"/>
</dbReference>
<dbReference type="Pfam" id="PF02625">
    <property type="entry name" value="XdhC_CoxI"/>
    <property type="match status" value="1"/>
</dbReference>
<dbReference type="InterPro" id="IPR003777">
    <property type="entry name" value="XdhC_CoxI"/>
</dbReference>
<evidence type="ECO:0000313" key="3">
    <source>
        <dbReference type="EMBL" id="MBI1626332.1"/>
    </source>
</evidence>
<dbReference type="Gene3D" id="3.40.50.720">
    <property type="entry name" value="NAD(P)-binding Rossmann-like Domain"/>
    <property type="match status" value="1"/>
</dbReference>
<feature type="domain" description="XdhC Rossmann" evidence="2">
    <location>
        <begin position="124"/>
        <end position="269"/>
    </location>
</feature>
<organism evidence="3 4">
    <name type="scientific">Comamonas suwonensis</name>
    <dbReference type="NCBI Taxonomy" id="2606214"/>
    <lineage>
        <taxon>Bacteria</taxon>
        <taxon>Pseudomonadati</taxon>
        <taxon>Pseudomonadota</taxon>
        <taxon>Betaproteobacteria</taxon>
        <taxon>Burkholderiales</taxon>
        <taxon>Comamonadaceae</taxon>
        <taxon>Comamonas</taxon>
    </lineage>
</organism>
<dbReference type="NCBIfam" id="TIGR02964">
    <property type="entry name" value="xanthine_xdhC"/>
    <property type="match status" value="1"/>
</dbReference>
<dbReference type="InterPro" id="IPR036291">
    <property type="entry name" value="NAD(P)-bd_dom_sf"/>
</dbReference>
<reference evidence="3" key="1">
    <citation type="submission" date="2020-12" db="EMBL/GenBank/DDBJ databases">
        <title>Comamonas sp. nov., isolated from stream water.</title>
        <authorList>
            <person name="Park K.-H."/>
        </authorList>
    </citation>
    <scope>NUCLEOTIDE SEQUENCE</scope>
    <source>
        <strain evidence="3">EJ-4</strain>
    </source>
</reference>
<dbReference type="InterPro" id="IPR014308">
    <property type="entry name" value="Xanthine_DH_XdhC"/>
</dbReference>
<proteinExistence type="predicted"/>
<comment type="caution">
    <text evidence="3">The sequence shown here is derived from an EMBL/GenBank/DDBJ whole genome shotgun (WGS) entry which is preliminary data.</text>
</comment>
<gene>
    <name evidence="3" type="primary">xdhC</name>
    <name evidence="3" type="ORF">HF327_017735</name>
</gene>
<evidence type="ECO:0000259" key="1">
    <source>
        <dbReference type="Pfam" id="PF02625"/>
    </source>
</evidence>
<sequence>MWSETQQQILTRLSRQPLCWVQVQATRGSVPREEGAWMAVFANEVMGTIGGGHLEWQAIAQARQLLARWTDQSSVPHDHVQRYALGPSLGQCCGGALELRYIWFEAADASRLRALMPEPSQCVALFGAGHVGHALVRLLRSLPYRVVWVDSRDAVFPEQEQMGVQCEHSDPVQAAVAQLPAQAQVLIMSFSHAEDLEVVAQCLLRQRERGDLPFVGLIGSKTKWASFSSRLRSRGFSDAELAHITCPIGVPGIAGKEPEVIAVAVAAQLLQRRIVA</sequence>
<evidence type="ECO:0000313" key="4">
    <source>
        <dbReference type="Proteomes" id="UP000530032"/>
    </source>
</evidence>
<keyword evidence="4" id="KW-1185">Reference proteome</keyword>
<dbReference type="AlphaFoldDB" id="A0A843BAX7"/>
<dbReference type="PANTHER" id="PTHR30388:SF6">
    <property type="entry name" value="XANTHINE DEHYDROGENASE SUBUNIT A-RELATED"/>
    <property type="match status" value="1"/>
</dbReference>
<dbReference type="Proteomes" id="UP000530032">
    <property type="component" value="Unassembled WGS sequence"/>
</dbReference>